<feature type="transmembrane region" description="Helical" evidence="1">
    <location>
        <begin position="161"/>
        <end position="185"/>
    </location>
</feature>
<feature type="transmembrane region" description="Helical" evidence="1">
    <location>
        <begin position="62"/>
        <end position="86"/>
    </location>
</feature>
<protein>
    <recommendedName>
        <fullName evidence="4">Transmembrane protein</fullName>
    </recommendedName>
</protein>
<accession>A0A9W8TQJ1</accession>
<evidence type="ECO:0000313" key="3">
    <source>
        <dbReference type="Proteomes" id="UP001148614"/>
    </source>
</evidence>
<gene>
    <name evidence="2" type="ORF">NPX13_g438</name>
</gene>
<evidence type="ECO:0000256" key="1">
    <source>
        <dbReference type="SAM" id="Phobius"/>
    </source>
</evidence>
<comment type="caution">
    <text evidence="2">The sequence shown here is derived from an EMBL/GenBank/DDBJ whole genome shotgun (WGS) entry which is preliminary data.</text>
</comment>
<sequence length="232" mass="26124">MLLNQATPTPTLVPAPPLDVCGLAYTGTVSSSSVSYDCHYIAAADCSAITKYDFEHLRKPHFWALAALIMYVVFNAGAEGPYRFALRLLNKLRPGSERELRPHSRRTQIAALLMYLGILWLVWIEACMVLTTDWRMLHKVFVVWLPQPTPLRRQLLMLYPAWAFIAILCVAVVALTILVGTFITITQVKCVTEMVMVILGMIQFEAEQQSGLPTREDDFSQQRAQVPEKAVI</sequence>
<keyword evidence="1" id="KW-0812">Transmembrane</keyword>
<keyword evidence="1" id="KW-1133">Transmembrane helix</keyword>
<dbReference type="Proteomes" id="UP001148614">
    <property type="component" value="Unassembled WGS sequence"/>
</dbReference>
<evidence type="ECO:0008006" key="4">
    <source>
        <dbReference type="Google" id="ProtNLM"/>
    </source>
</evidence>
<keyword evidence="1" id="KW-0472">Membrane</keyword>
<organism evidence="2 3">
    <name type="scientific">Xylaria arbuscula</name>
    <dbReference type="NCBI Taxonomy" id="114810"/>
    <lineage>
        <taxon>Eukaryota</taxon>
        <taxon>Fungi</taxon>
        <taxon>Dikarya</taxon>
        <taxon>Ascomycota</taxon>
        <taxon>Pezizomycotina</taxon>
        <taxon>Sordariomycetes</taxon>
        <taxon>Xylariomycetidae</taxon>
        <taxon>Xylariales</taxon>
        <taxon>Xylariaceae</taxon>
        <taxon>Xylaria</taxon>
    </lineage>
</organism>
<dbReference type="EMBL" id="JANPWZ010000028">
    <property type="protein sequence ID" value="KAJ3580132.1"/>
    <property type="molecule type" value="Genomic_DNA"/>
</dbReference>
<proteinExistence type="predicted"/>
<keyword evidence="3" id="KW-1185">Reference proteome</keyword>
<evidence type="ECO:0000313" key="2">
    <source>
        <dbReference type="EMBL" id="KAJ3580132.1"/>
    </source>
</evidence>
<feature type="transmembrane region" description="Helical" evidence="1">
    <location>
        <begin position="107"/>
        <end position="131"/>
    </location>
</feature>
<dbReference type="AlphaFoldDB" id="A0A9W8TQJ1"/>
<name>A0A9W8TQJ1_9PEZI</name>
<reference evidence="2" key="1">
    <citation type="submission" date="2022-07" db="EMBL/GenBank/DDBJ databases">
        <title>Genome Sequence of Xylaria arbuscula.</title>
        <authorList>
            <person name="Buettner E."/>
        </authorList>
    </citation>
    <scope>NUCLEOTIDE SEQUENCE</scope>
    <source>
        <strain evidence="2">VT107</strain>
    </source>
</reference>